<name>A0A1V8TJX4_9PEZI</name>
<gene>
    <name evidence="1" type="ORF">B0A48_03410</name>
</gene>
<evidence type="ECO:0000313" key="2">
    <source>
        <dbReference type="Proteomes" id="UP000192596"/>
    </source>
</evidence>
<organism evidence="1 2">
    <name type="scientific">Cryoendolithus antarcticus</name>
    <dbReference type="NCBI Taxonomy" id="1507870"/>
    <lineage>
        <taxon>Eukaryota</taxon>
        <taxon>Fungi</taxon>
        <taxon>Dikarya</taxon>
        <taxon>Ascomycota</taxon>
        <taxon>Pezizomycotina</taxon>
        <taxon>Dothideomycetes</taxon>
        <taxon>Dothideomycetidae</taxon>
        <taxon>Cladosporiales</taxon>
        <taxon>Cladosporiaceae</taxon>
        <taxon>Cryoendolithus</taxon>
    </lineage>
</organism>
<dbReference type="EMBL" id="NAJO01000006">
    <property type="protein sequence ID" value="OQO11683.1"/>
    <property type="molecule type" value="Genomic_DNA"/>
</dbReference>
<dbReference type="Proteomes" id="UP000192596">
    <property type="component" value="Unassembled WGS sequence"/>
</dbReference>
<dbReference type="InParanoid" id="A0A1V8TJX4"/>
<keyword evidence="2" id="KW-1185">Reference proteome</keyword>
<sequence length="155" mass="17146">MVAEVTGPEMGPSKGAVSTNRVTQLMSKEARLLQRDDGLTQREAEVMRKKAELTDREAKLVRDQAELMRRSEVIGAGLLLSAEVIQPLRSTQQEIRDLDAGHEEALLAHGAEIAVLQRRVQVARARCEATVRRYEGAKMGGALEMILGKRDEIDV</sequence>
<evidence type="ECO:0000313" key="1">
    <source>
        <dbReference type="EMBL" id="OQO11683.1"/>
    </source>
</evidence>
<dbReference type="AlphaFoldDB" id="A0A1V8TJX4"/>
<protein>
    <submittedName>
        <fullName evidence="1">Uncharacterized protein</fullName>
    </submittedName>
</protein>
<comment type="caution">
    <text evidence="1">The sequence shown here is derived from an EMBL/GenBank/DDBJ whole genome shotgun (WGS) entry which is preliminary data.</text>
</comment>
<accession>A0A1V8TJX4</accession>
<proteinExistence type="predicted"/>
<reference evidence="2" key="1">
    <citation type="submission" date="2017-03" db="EMBL/GenBank/DDBJ databases">
        <title>Genomes of endolithic fungi from Antarctica.</title>
        <authorList>
            <person name="Coleine C."/>
            <person name="Masonjones S."/>
            <person name="Stajich J.E."/>
        </authorList>
    </citation>
    <scope>NUCLEOTIDE SEQUENCE [LARGE SCALE GENOMIC DNA]</scope>
    <source>
        <strain evidence="2">CCFEE 5527</strain>
    </source>
</reference>